<proteinExistence type="predicted"/>
<accession>A0A8H4EH25</accession>
<organism evidence="1 2">
    <name type="scientific">Gigaspora margarita</name>
    <dbReference type="NCBI Taxonomy" id="4874"/>
    <lineage>
        <taxon>Eukaryota</taxon>
        <taxon>Fungi</taxon>
        <taxon>Fungi incertae sedis</taxon>
        <taxon>Mucoromycota</taxon>
        <taxon>Glomeromycotina</taxon>
        <taxon>Glomeromycetes</taxon>
        <taxon>Diversisporales</taxon>
        <taxon>Gigasporaceae</taxon>
        <taxon>Gigaspora</taxon>
    </lineage>
</organism>
<name>A0A8H4EH25_GIGMA</name>
<sequence length="170" mass="20047">MMFIRSNLWDHRGDGFLFLKQLSHTLVLKLNQEVCCIQVTNKNERRRLKILRFGFYYRNGTGVEKGEYEVFNRCQKRAIKVLMVLDKFLNTSSCDENFFIRVLAIWDSKLSGLGDTTSTLFKHYVLWVTKDSDFTIRYEGNLQLIDKLRIAKEIALRLLDAFEEHLNNQG</sequence>
<keyword evidence="2" id="KW-1185">Reference proteome</keyword>
<evidence type="ECO:0000313" key="2">
    <source>
        <dbReference type="Proteomes" id="UP000439903"/>
    </source>
</evidence>
<comment type="caution">
    <text evidence="1">The sequence shown here is derived from an EMBL/GenBank/DDBJ whole genome shotgun (WGS) entry which is preliminary data.</text>
</comment>
<protein>
    <submittedName>
        <fullName evidence="1">Uncharacterized protein</fullName>
    </submittedName>
</protein>
<dbReference type="EMBL" id="WTPW01000760">
    <property type="protein sequence ID" value="KAF0482693.1"/>
    <property type="molecule type" value="Genomic_DNA"/>
</dbReference>
<dbReference type="Proteomes" id="UP000439903">
    <property type="component" value="Unassembled WGS sequence"/>
</dbReference>
<gene>
    <name evidence="1" type="ORF">F8M41_023395</name>
</gene>
<evidence type="ECO:0000313" key="1">
    <source>
        <dbReference type="EMBL" id="KAF0482693.1"/>
    </source>
</evidence>
<reference evidence="1 2" key="1">
    <citation type="journal article" date="2019" name="Environ. Microbiol.">
        <title>At the nexus of three kingdoms: the genome of the mycorrhizal fungus Gigaspora margarita provides insights into plant, endobacterial and fungal interactions.</title>
        <authorList>
            <person name="Venice F."/>
            <person name="Ghignone S."/>
            <person name="Salvioli di Fossalunga A."/>
            <person name="Amselem J."/>
            <person name="Novero M."/>
            <person name="Xianan X."/>
            <person name="Sedzielewska Toro K."/>
            <person name="Morin E."/>
            <person name="Lipzen A."/>
            <person name="Grigoriev I.V."/>
            <person name="Henrissat B."/>
            <person name="Martin F.M."/>
            <person name="Bonfante P."/>
        </authorList>
    </citation>
    <scope>NUCLEOTIDE SEQUENCE [LARGE SCALE GENOMIC DNA]</scope>
    <source>
        <strain evidence="1 2">BEG34</strain>
    </source>
</reference>
<dbReference type="AlphaFoldDB" id="A0A8H4EH25"/>